<feature type="domain" description="RanBP2-type" evidence="5">
    <location>
        <begin position="107"/>
        <end position="138"/>
    </location>
</feature>
<dbReference type="GO" id="GO:0005737">
    <property type="term" value="C:cytoplasm"/>
    <property type="evidence" value="ECO:0007669"/>
    <property type="project" value="TreeGrafter"/>
</dbReference>
<accession>A0A2I0AE46</accession>
<proteinExistence type="predicted"/>
<dbReference type="Gene3D" id="4.10.1060.10">
    <property type="entry name" value="Zinc finger, RanBP2-type"/>
    <property type="match status" value="3"/>
</dbReference>
<keyword evidence="6" id="KW-0548">Nucleotidyltransferase</keyword>
<dbReference type="PANTHER" id="PTHR23111:SF74">
    <property type="entry name" value="OS02G0203700 PROTEIN"/>
    <property type="match status" value="1"/>
</dbReference>
<evidence type="ECO:0000259" key="5">
    <source>
        <dbReference type="PROSITE" id="PS50199"/>
    </source>
</evidence>
<sequence>MNRKAGDWNCRSCQHLNFSRRDTCQRCGDPRIGGGGGGEHLAGVRPETVDVKPGDWYCSCGVHNFASRSSCFKCGGIKNGAGAINAAGALAYNHAGGGGGGGIPGWKSGDWLCTWYGCNEHNFASRAECFRCNAPREYSGA</sequence>
<name>A0A2I0AE46_9ASPA</name>
<feature type="domain" description="RanBP2-type" evidence="5">
    <location>
        <begin position="4"/>
        <end position="33"/>
    </location>
</feature>
<dbReference type="PROSITE" id="PS01358">
    <property type="entry name" value="ZF_RANBP2_1"/>
    <property type="match status" value="2"/>
</dbReference>
<dbReference type="GO" id="GO:0003729">
    <property type="term" value="F:mRNA binding"/>
    <property type="evidence" value="ECO:0007669"/>
    <property type="project" value="TreeGrafter"/>
</dbReference>
<keyword evidence="2 4" id="KW-0863">Zinc-finger</keyword>
<evidence type="ECO:0000313" key="6">
    <source>
        <dbReference type="EMBL" id="PKA53776.1"/>
    </source>
</evidence>
<keyword evidence="6" id="KW-0808">Transferase</keyword>
<dbReference type="PANTHER" id="PTHR23111">
    <property type="entry name" value="ZINC FINGER PROTEIN"/>
    <property type="match status" value="1"/>
</dbReference>
<dbReference type="PROSITE" id="PS50199">
    <property type="entry name" value="ZF_RANBP2_2"/>
    <property type="match status" value="3"/>
</dbReference>
<evidence type="ECO:0000313" key="7">
    <source>
        <dbReference type="Proteomes" id="UP000236161"/>
    </source>
</evidence>
<gene>
    <name evidence="6" type="ORF">AXF42_Ash020697</name>
</gene>
<dbReference type="SMART" id="SM00547">
    <property type="entry name" value="ZnF_RBZ"/>
    <property type="match status" value="3"/>
</dbReference>
<dbReference type="AlphaFoldDB" id="A0A2I0AE46"/>
<evidence type="ECO:0000256" key="3">
    <source>
        <dbReference type="ARBA" id="ARBA00022833"/>
    </source>
</evidence>
<dbReference type="SUPFAM" id="SSF90209">
    <property type="entry name" value="Ran binding protein zinc finger-like"/>
    <property type="match status" value="3"/>
</dbReference>
<dbReference type="Proteomes" id="UP000236161">
    <property type="component" value="Unassembled WGS sequence"/>
</dbReference>
<dbReference type="FunFam" id="4.10.1060.10:FF:000023">
    <property type="entry name" value="Ran-binding zinc finger protein"/>
    <property type="match status" value="1"/>
</dbReference>
<dbReference type="GO" id="GO:0008270">
    <property type="term" value="F:zinc ion binding"/>
    <property type="evidence" value="ECO:0007669"/>
    <property type="project" value="UniProtKB-KW"/>
</dbReference>
<organism evidence="6 7">
    <name type="scientific">Apostasia shenzhenica</name>
    <dbReference type="NCBI Taxonomy" id="1088818"/>
    <lineage>
        <taxon>Eukaryota</taxon>
        <taxon>Viridiplantae</taxon>
        <taxon>Streptophyta</taxon>
        <taxon>Embryophyta</taxon>
        <taxon>Tracheophyta</taxon>
        <taxon>Spermatophyta</taxon>
        <taxon>Magnoliopsida</taxon>
        <taxon>Liliopsida</taxon>
        <taxon>Asparagales</taxon>
        <taxon>Orchidaceae</taxon>
        <taxon>Apostasioideae</taxon>
        <taxon>Apostasia</taxon>
    </lineage>
</organism>
<protein>
    <submittedName>
        <fullName evidence="6">DNA primase large subunit</fullName>
        <ecNumber evidence="6">2.7.7.-</ecNumber>
    </submittedName>
</protein>
<keyword evidence="7" id="KW-1185">Reference proteome</keyword>
<evidence type="ECO:0000256" key="1">
    <source>
        <dbReference type="ARBA" id="ARBA00022723"/>
    </source>
</evidence>
<keyword evidence="1" id="KW-0479">Metal-binding</keyword>
<dbReference type="Pfam" id="PF00641">
    <property type="entry name" value="Zn_ribbon_RanBP"/>
    <property type="match status" value="3"/>
</dbReference>
<feature type="domain" description="RanBP2-type" evidence="5">
    <location>
        <begin position="52"/>
        <end position="80"/>
    </location>
</feature>
<dbReference type="EMBL" id="KZ451989">
    <property type="protein sequence ID" value="PKA53776.1"/>
    <property type="molecule type" value="Genomic_DNA"/>
</dbReference>
<dbReference type="OrthoDB" id="448399at2759"/>
<evidence type="ECO:0000256" key="4">
    <source>
        <dbReference type="PROSITE-ProRule" id="PRU00322"/>
    </source>
</evidence>
<dbReference type="InterPro" id="IPR036443">
    <property type="entry name" value="Znf_RanBP2_sf"/>
</dbReference>
<keyword evidence="3" id="KW-0862">Zinc</keyword>
<dbReference type="InterPro" id="IPR001876">
    <property type="entry name" value="Znf_RanBP2"/>
</dbReference>
<dbReference type="EC" id="2.7.7.-" evidence="6"/>
<evidence type="ECO:0000256" key="2">
    <source>
        <dbReference type="ARBA" id="ARBA00022771"/>
    </source>
</evidence>
<dbReference type="GO" id="GO:0016779">
    <property type="term" value="F:nucleotidyltransferase activity"/>
    <property type="evidence" value="ECO:0007669"/>
    <property type="project" value="UniProtKB-KW"/>
</dbReference>
<reference evidence="6 7" key="1">
    <citation type="journal article" date="2017" name="Nature">
        <title>The Apostasia genome and the evolution of orchids.</title>
        <authorList>
            <person name="Zhang G.Q."/>
            <person name="Liu K.W."/>
            <person name="Li Z."/>
            <person name="Lohaus R."/>
            <person name="Hsiao Y.Y."/>
            <person name="Niu S.C."/>
            <person name="Wang J.Y."/>
            <person name="Lin Y.C."/>
            <person name="Xu Q."/>
            <person name="Chen L.J."/>
            <person name="Yoshida K."/>
            <person name="Fujiwara S."/>
            <person name="Wang Z.W."/>
            <person name="Zhang Y.Q."/>
            <person name="Mitsuda N."/>
            <person name="Wang M."/>
            <person name="Liu G.H."/>
            <person name="Pecoraro L."/>
            <person name="Huang H.X."/>
            <person name="Xiao X.J."/>
            <person name="Lin M."/>
            <person name="Wu X.Y."/>
            <person name="Wu W.L."/>
            <person name="Chen Y.Y."/>
            <person name="Chang S.B."/>
            <person name="Sakamoto S."/>
            <person name="Ohme-Takagi M."/>
            <person name="Yagi M."/>
            <person name="Zeng S.J."/>
            <person name="Shen C.Y."/>
            <person name="Yeh C.M."/>
            <person name="Luo Y.B."/>
            <person name="Tsai W.C."/>
            <person name="Van de Peer Y."/>
            <person name="Liu Z.J."/>
        </authorList>
    </citation>
    <scope>NUCLEOTIDE SEQUENCE [LARGE SCALE GENOMIC DNA]</scope>
    <source>
        <strain evidence="7">cv. Shenzhen</strain>
        <tissue evidence="6">Stem</tissue>
    </source>
</reference>